<accession>A0ABX8QTK2</accession>
<dbReference type="EMBL" id="CP059572">
    <property type="protein sequence ID" value="QXJ22093.1"/>
    <property type="molecule type" value="Genomic_DNA"/>
</dbReference>
<keyword evidence="2" id="KW-1185">Reference proteome</keyword>
<sequence length="185" mass="19880">MMLVAALAIGSAACDGGSRKAGSAPDLRPITDSVPYLCDLVPETAFRRSTGLTMPVTVRWSGPQTDNGLCLAHVKEREAPLGIVWSFNDGDKTADSLREKLEGQVTHPIPAELGKGLAVVVPTAGAVARPNYVIAVFSCGKKRPWISIDFAPVVRGRDAVRDMVDFMRIAERRFGEIHRCGPKPA</sequence>
<protein>
    <recommendedName>
        <fullName evidence="3">DUF3558 domain-containing protein</fullName>
    </recommendedName>
</protein>
<organism evidence="1 2">
    <name type="scientific">Actinomadura graeca</name>
    <dbReference type="NCBI Taxonomy" id="2750812"/>
    <lineage>
        <taxon>Bacteria</taxon>
        <taxon>Bacillati</taxon>
        <taxon>Actinomycetota</taxon>
        <taxon>Actinomycetes</taxon>
        <taxon>Streptosporangiales</taxon>
        <taxon>Thermomonosporaceae</taxon>
        <taxon>Actinomadura</taxon>
    </lineage>
</organism>
<gene>
    <name evidence="1" type="ORF">AGRA3207_003039</name>
</gene>
<evidence type="ECO:0008006" key="3">
    <source>
        <dbReference type="Google" id="ProtNLM"/>
    </source>
</evidence>
<proteinExistence type="predicted"/>
<evidence type="ECO:0000313" key="1">
    <source>
        <dbReference type="EMBL" id="QXJ22093.1"/>
    </source>
</evidence>
<name>A0ABX8QTK2_9ACTN</name>
<dbReference type="Proteomes" id="UP001049518">
    <property type="component" value="Chromosome"/>
</dbReference>
<reference evidence="1" key="1">
    <citation type="submission" date="2020-07" db="EMBL/GenBank/DDBJ databases">
        <authorList>
            <person name="Tarantini F.S."/>
            <person name="Hong K.W."/>
            <person name="Chan K.G."/>
        </authorList>
    </citation>
    <scope>NUCLEOTIDE SEQUENCE</scope>
    <source>
        <strain evidence="1">32-07</strain>
    </source>
</reference>
<evidence type="ECO:0000313" key="2">
    <source>
        <dbReference type="Proteomes" id="UP001049518"/>
    </source>
</evidence>
<dbReference type="RefSeq" id="WP_231335290.1">
    <property type="nucleotide sequence ID" value="NZ_CP059572.1"/>
</dbReference>